<gene>
    <name evidence="2" type="ORF">BTJ68_11653</name>
</gene>
<keyword evidence="3" id="KW-1185">Reference proteome</keyword>
<dbReference type="InterPro" id="IPR005302">
    <property type="entry name" value="MoCF_Sase_C"/>
</dbReference>
<feature type="domain" description="MOSC" evidence="1">
    <location>
        <begin position="156"/>
        <end position="320"/>
    </location>
</feature>
<comment type="caution">
    <text evidence="2">The sequence shown here is derived from an EMBL/GenBank/DDBJ whole genome shotgun (WGS) entry which is preliminary data.</text>
</comment>
<dbReference type="GO" id="GO:0003824">
    <property type="term" value="F:catalytic activity"/>
    <property type="evidence" value="ECO:0007669"/>
    <property type="project" value="InterPro"/>
</dbReference>
<dbReference type="InParanoid" id="A0A1Z5STM4"/>
<dbReference type="AlphaFoldDB" id="A0A1Z5STM4"/>
<dbReference type="Pfam" id="PF03476">
    <property type="entry name" value="MOSC_N"/>
    <property type="match status" value="1"/>
</dbReference>
<dbReference type="Proteomes" id="UP000194280">
    <property type="component" value="Unassembled WGS sequence"/>
</dbReference>
<accession>A0A1Z5STM4</accession>
<protein>
    <recommendedName>
        <fullName evidence="1">MOSC domain-containing protein</fullName>
    </recommendedName>
</protein>
<dbReference type="SUPFAM" id="SSF50800">
    <property type="entry name" value="PK beta-barrel domain-like"/>
    <property type="match status" value="1"/>
</dbReference>
<dbReference type="OrthoDB" id="17255at2759"/>
<reference evidence="2 3" key="1">
    <citation type="submission" date="2017-01" db="EMBL/GenBank/DDBJ databases">
        <title>The recent genome duplication of the halophilic yeast Hortaea werneckii: insights from long-read sequencing.</title>
        <authorList>
            <person name="Sinha S."/>
            <person name="Flibotte S."/>
            <person name="Neira M."/>
            <person name="Lenassi M."/>
            <person name="Gostincar C."/>
            <person name="Stajich J.E."/>
            <person name="Nislow C.E."/>
        </authorList>
    </citation>
    <scope>NUCLEOTIDE SEQUENCE [LARGE SCALE GENOMIC DNA]</scope>
    <source>
        <strain evidence="2 3">EXF-2000</strain>
    </source>
</reference>
<organism evidence="2 3">
    <name type="scientific">Hortaea werneckii EXF-2000</name>
    <dbReference type="NCBI Taxonomy" id="1157616"/>
    <lineage>
        <taxon>Eukaryota</taxon>
        <taxon>Fungi</taxon>
        <taxon>Dikarya</taxon>
        <taxon>Ascomycota</taxon>
        <taxon>Pezizomycotina</taxon>
        <taxon>Dothideomycetes</taxon>
        <taxon>Dothideomycetidae</taxon>
        <taxon>Mycosphaerellales</taxon>
        <taxon>Teratosphaeriaceae</taxon>
        <taxon>Hortaea</taxon>
    </lineage>
</organism>
<dbReference type="VEuPathDB" id="FungiDB:BTJ68_11653"/>
<dbReference type="PROSITE" id="PS51340">
    <property type="entry name" value="MOSC"/>
    <property type="match status" value="1"/>
</dbReference>
<evidence type="ECO:0000259" key="1">
    <source>
        <dbReference type="PROSITE" id="PS51340"/>
    </source>
</evidence>
<dbReference type="PANTHER" id="PTHR14237:SF34">
    <property type="entry name" value="MOSC DOMAIN PROTEIN (AFU_ORTHOLOGUE AFUA_2G07820)"/>
    <property type="match status" value="1"/>
</dbReference>
<dbReference type="SUPFAM" id="SSF141673">
    <property type="entry name" value="MOSC N-terminal domain-like"/>
    <property type="match status" value="1"/>
</dbReference>
<dbReference type="PANTHER" id="PTHR14237">
    <property type="entry name" value="MOLYBDOPTERIN COFACTOR SULFURASE MOSC"/>
    <property type="match status" value="1"/>
</dbReference>
<dbReference type="Pfam" id="PF03473">
    <property type="entry name" value="MOSC"/>
    <property type="match status" value="1"/>
</dbReference>
<proteinExistence type="predicted"/>
<sequence length="337" mass="37609">MKISKIYTYPIKGMRATELENAVLSKNGLPFDRRFMVLKVQEDGSHKNMAVAHFPEMTLYFPTIHLPEEGDATRGTITITYKPPSGDQSALDIPLVPETEGLEQMEITLHGSPATAYKMDSEYNAWLSSCFGFEVILVHLGHNLRNVLMSTSGKADPPTSSWWSSITSKASGFLTGAEDDQDQITFADCAPYLVVSEKSMDDVHNRLPDGQKMDISKFRPNIIVAGADKVWEEDLWRELLINDKTRILCEHNCGRCKSINIDYATGAPGTDELGNMLKKLNSNRRVDQGTKWSPVFGRYSFLASDSNGHSISVGDDVMVSKRLEETTKFDWPGLCTK</sequence>
<dbReference type="GO" id="GO:0030170">
    <property type="term" value="F:pyridoxal phosphate binding"/>
    <property type="evidence" value="ECO:0007669"/>
    <property type="project" value="InterPro"/>
</dbReference>
<dbReference type="InterPro" id="IPR005303">
    <property type="entry name" value="MOCOS_middle"/>
</dbReference>
<dbReference type="InterPro" id="IPR011037">
    <property type="entry name" value="Pyrv_Knase-like_insert_dom_sf"/>
</dbReference>
<evidence type="ECO:0000313" key="3">
    <source>
        <dbReference type="Proteomes" id="UP000194280"/>
    </source>
</evidence>
<dbReference type="STRING" id="1157616.A0A1Z5STM4"/>
<dbReference type="GO" id="GO:0030151">
    <property type="term" value="F:molybdenum ion binding"/>
    <property type="evidence" value="ECO:0007669"/>
    <property type="project" value="InterPro"/>
</dbReference>
<dbReference type="EMBL" id="MUNK01000256">
    <property type="protein sequence ID" value="OTA24176.1"/>
    <property type="molecule type" value="Genomic_DNA"/>
</dbReference>
<evidence type="ECO:0000313" key="2">
    <source>
        <dbReference type="EMBL" id="OTA24176.1"/>
    </source>
</evidence>
<name>A0A1Z5STM4_HORWE</name>